<dbReference type="Gene3D" id="1.10.10.60">
    <property type="entry name" value="Homeodomain-like"/>
    <property type="match status" value="1"/>
</dbReference>
<dbReference type="EMBL" id="BAAAUV010000004">
    <property type="protein sequence ID" value="GAA3205668.1"/>
    <property type="molecule type" value="Genomic_DNA"/>
</dbReference>
<dbReference type="Gene3D" id="1.10.357.10">
    <property type="entry name" value="Tetracycline Repressor, domain 2"/>
    <property type="match status" value="1"/>
</dbReference>
<keyword evidence="5" id="KW-1185">Reference proteome</keyword>
<name>A0ABP6Q5I3_9ACTN</name>
<evidence type="ECO:0000259" key="3">
    <source>
        <dbReference type="PROSITE" id="PS50977"/>
    </source>
</evidence>
<organism evidence="4 5">
    <name type="scientific">Actinocorallia longicatena</name>
    <dbReference type="NCBI Taxonomy" id="111803"/>
    <lineage>
        <taxon>Bacteria</taxon>
        <taxon>Bacillati</taxon>
        <taxon>Actinomycetota</taxon>
        <taxon>Actinomycetes</taxon>
        <taxon>Streptosporangiales</taxon>
        <taxon>Thermomonosporaceae</taxon>
        <taxon>Actinocorallia</taxon>
    </lineage>
</organism>
<dbReference type="InterPro" id="IPR001647">
    <property type="entry name" value="HTH_TetR"/>
</dbReference>
<dbReference type="PRINTS" id="PR00455">
    <property type="entry name" value="HTHTETR"/>
</dbReference>
<evidence type="ECO:0000313" key="4">
    <source>
        <dbReference type="EMBL" id="GAA3205668.1"/>
    </source>
</evidence>
<evidence type="ECO:0000256" key="1">
    <source>
        <dbReference type="ARBA" id="ARBA00023125"/>
    </source>
</evidence>
<dbReference type="PANTHER" id="PTHR30055:SF226">
    <property type="entry name" value="HTH-TYPE TRANSCRIPTIONAL REGULATOR PKSA"/>
    <property type="match status" value="1"/>
</dbReference>
<proteinExistence type="predicted"/>
<sequence length="239" mass="26608">MTSGMAEDHRKPPMRDLLADAAFELFEEKGFEQTTVDDIVARAGVGRRSFFRYFPSKEDVVFPDHERCLDDMVAFLKTAADGTDLVEHACEATLLVARMYAERPERSLMRYRHIRDVPALRDHEHIVIRRYEHALAAFLREGFAFRPDGPLHAEIIAAAASAAHNHAVRTWLRNGATTDAVAAARTALASVRAAWGAPPTPAEPDDYVVVITRSRAPLQDVLHHVEHALARIAPADDAE</sequence>
<dbReference type="InterPro" id="IPR050109">
    <property type="entry name" value="HTH-type_TetR-like_transc_reg"/>
</dbReference>
<dbReference type="Proteomes" id="UP001501237">
    <property type="component" value="Unassembled WGS sequence"/>
</dbReference>
<evidence type="ECO:0000313" key="5">
    <source>
        <dbReference type="Proteomes" id="UP001501237"/>
    </source>
</evidence>
<feature type="domain" description="HTH tetR-type" evidence="3">
    <location>
        <begin position="12"/>
        <end position="72"/>
    </location>
</feature>
<accession>A0ABP6Q5I3</accession>
<dbReference type="PANTHER" id="PTHR30055">
    <property type="entry name" value="HTH-TYPE TRANSCRIPTIONAL REGULATOR RUTR"/>
    <property type="match status" value="1"/>
</dbReference>
<dbReference type="RefSeq" id="WP_344825377.1">
    <property type="nucleotide sequence ID" value="NZ_BAAAUV010000004.1"/>
</dbReference>
<dbReference type="Pfam" id="PF00440">
    <property type="entry name" value="TetR_N"/>
    <property type="match status" value="1"/>
</dbReference>
<dbReference type="InterPro" id="IPR009057">
    <property type="entry name" value="Homeodomain-like_sf"/>
</dbReference>
<keyword evidence="1 2" id="KW-0238">DNA-binding</keyword>
<feature type="DNA-binding region" description="H-T-H motif" evidence="2">
    <location>
        <begin position="35"/>
        <end position="54"/>
    </location>
</feature>
<dbReference type="PROSITE" id="PS01081">
    <property type="entry name" value="HTH_TETR_1"/>
    <property type="match status" value="1"/>
</dbReference>
<gene>
    <name evidence="4" type="ORF">GCM10010468_20760</name>
</gene>
<comment type="caution">
    <text evidence="4">The sequence shown here is derived from an EMBL/GenBank/DDBJ whole genome shotgun (WGS) entry which is preliminary data.</text>
</comment>
<dbReference type="InterPro" id="IPR023772">
    <property type="entry name" value="DNA-bd_HTH_TetR-type_CS"/>
</dbReference>
<reference evidence="5" key="1">
    <citation type="journal article" date="2019" name="Int. J. Syst. Evol. Microbiol.">
        <title>The Global Catalogue of Microorganisms (GCM) 10K type strain sequencing project: providing services to taxonomists for standard genome sequencing and annotation.</title>
        <authorList>
            <consortium name="The Broad Institute Genomics Platform"/>
            <consortium name="The Broad Institute Genome Sequencing Center for Infectious Disease"/>
            <person name="Wu L."/>
            <person name="Ma J."/>
        </authorList>
    </citation>
    <scope>NUCLEOTIDE SEQUENCE [LARGE SCALE GENOMIC DNA]</scope>
    <source>
        <strain evidence="5">JCM 9377</strain>
    </source>
</reference>
<dbReference type="SUPFAM" id="SSF46689">
    <property type="entry name" value="Homeodomain-like"/>
    <property type="match status" value="1"/>
</dbReference>
<dbReference type="PROSITE" id="PS50977">
    <property type="entry name" value="HTH_TETR_2"/>
    <property type="match status" value="1"/>
</dbReference>
<evidence type="ECO:0000256" key="2">
    <source>
        <dbReference type="PROSITE-ProRule" id="PRU00335"/>
    </source>
</evidence>
<protein>
    <submittedName>
        <fullName evidence="4">TetR family transcriptional regulator</fullName>
    </submittedName>
</protein>